<feature type="domain" description="MPN" evidence="7">
    <location>
        <begin position="17"/>
        <end position="140"/>
    </location>
</feature>
<dbReference type="PANTHER" id="PTHR30471">
    <property type="entry name" value="DNA REPAIR PROTEIN RADC"/>
    <property type="match status" value="1"/>
</dbReference>
<dbReference type="STRING" id="370438.PTH_2457"/>
<evidence type="ECO:0000256" key="4">
    <source>
        <dbReference type="ARBA" id="ARBA00022801"/>
    </source>
</evidence>
<accession>A5CZE2</accession>
<dbReference type="CDD" id="cd08071">
    <property type="entry name" value="MPN_DUF2466"/>
    <property type="match status" value="1"/>
</dbReference>
<dbReference type="InterPro" id="IPR001405">
    <property type="entry name" value="UPF0758"/>
</dbReference>
<evidence type="ECO:0000313" key="9">
    <source>
        <dbReference type="Proteomes" id="UP000006556"/>
    </source>
</evidence>
<dbReference type="PANTHER" id="PTHR30471:SF3">
    <property type="entry name" value="UPF0758 PROTEIN YEES-RELATED"/>
    <property type="match status" value="1"/>
</dbReference>
<dbReference type="AlphaFoldDB" id="A5CZE2"/>
<dbReference type="KEGG" id="pth:PTH_2457"/>
<evidence type="ECO:0000313" key="8">
    <source>
        <dbReference type="EMBL" id="BAF60638.1"/>
    </source>
</evidence>
<dbReference type="Proteomes" id="UP000006556">
    <property type="component" value="Chromosome"/>
</dbReference>
<reference evidence="9" key="1">
    <citation type="journal article" date="2008" name="Genome Res.">
        <title>The genome of Pelotomaculum thermopropionicum reveals niche-associated evolution in anaerobic microbiota.</title>
        <authorList>
            <person name="Kosaka T."/>
            <person name="Kato S."/>
            <person name="Shimoyama T."/>
            <person name="Ishii S."/>
            <person name="Abe T."/>
            <person name="Watanabe K."/>
        </authorList>
    </citation>
    <scope>NUCLEOTIDE SEQUENCE [LARGE SCALE GENOMIC DNA]</scope>
    <source>
        <strain evidence="9">DSM 13744 / JCM 10971 / SI</strain>
    </source>
</reference>
<dbReference type="Gene3D" id="3.40.140.10">
    <property type="entry name" value="Cytidine Deaminase, domain 2"/>
    <property type="match status" value="1"/>
</dbReference>
<dbReference type="InterPro" id="IPR020891">
    <property type="entry name" value="UPF0758_CS"/>
</dbReference>
<dbReference type="EMBL" id="AP009389">
    <property type="protein sequence ID" value="BAF60638.1"/>
    <property type="molecule type" value="Genomic_DNA"/>
</dbReference>
<evidence type="ECO:0000256" key="1">
    <source>
        <dbReference type="ARBA" id="ARBA00010243"/>
    </source>
</evidence>
<keyword evidence="2" id="KW-0645">Protease</keyword>
<evidence type="ECO:0000256" key="6">
    <source>
        <dbReference type="ARBA" id="ARBA00023049"/>
    </source>
</evidence>
<evidence type="ECO:0000259" key="7">
    <source>
        <dbReference type="PROSITE" id="PS50249"/>
    </source>
</evidence>
<comment type="similarity">
    <text evidence="1">Belongs to the UPF0758 family.</text>
</comment>
<dbReference type="NCBIfam" id="TIGR00608">
    <property type="entry name" value="radc"/>
    <property type="match status" value="1"/>
</dbReference>
<keyword evidence="9" id="KW-1185">Reference proteome</keyword>
<dbReference type="Pfam" id="PF04002">
    <property type="entry name" value="RadC"/>
    <property type="match status" value="1"/>
</dbReference>
<evidence type="ECO:0000256" key="5">
    <source>
        <dbReference type="ARBA" id="ARBA00022833"/>
    </source>
</evidence>
<sequence length="140" mass="15198">MSLKIVKEASVLYAARRISSPDDAAGFVRDFIEDADREKFLIICLNTRNEPTAVHTVAVGTLNSSQVHPREVFKVALLANSAGIILAHNHPSGDPAPSREDIEITRRLKECGDLLGISVLDHIVIGSGGQYTSLLQKLLI</sequence>
<keyword evidence="4" id="KW-0378">Hydrolase</keyword>
<dbReference type="GO" id="GO:0008237">
    <property type="term" value="F:metallopeptidase activity"/>
    <property type="evidence" value="ECO:0007669"/>
    <property type="project" value="UniProtKB-KW"/>
</dbReference>
<evidence type="ECO:0000256" key="3">
    <source>
        <dbReference type="ARBA" id="ARBA00022723"/>
    </source>
</evidence>
<gene>
    <name evidence="8" type="ordered locus">PTH_2457</name>
</gene>
<dbReference type="eggNOG" id="COG2003">
    <property type="taxonomic scope" value="Bacteria"/>
</dbReference>
<keyword evidence="5" id="KW-0862">Zinc</keyword>
<dbReference type="SUPFAM" id="SSF102712">
    <property type="entry name" value="JAB1/MPN domain"/>
    <property type="match status" value="1"/>
</dbReference>
<dbReference type="HOGENOM" id="CLU_073529_3_0_9"/>
<dbReference type="GO" id="GO:0046872">
    <property type="term" value="F:metal ion binding"/>
    <property type="evidence" value="ECO:0007669"/>
    <property type="project" value="UniProtKB-KW"/>
</dbReference>
<organism evidence="8 9">
    <name type="scientific">Pelotomaculum thermopropionicum (strain DSM 13744 / JCM 10971 / SI)</name>
    <dbReference type="NCBI Taxonomy" id="370438"/>
    <lineage>
        <taxon>Bacteria</taxon>
        <taxon>Bacillati</taxon>
        <taxon>Bacillota</taxon>
        <taxon>Clostridia</taxon>
        <taxon>Eubacteriales</taxon>
        <taxon>Desulfotomaculaceae</taxon>
        <taxon>Pelotomaculum</taxon>
    </lineage>
</organism>
<keyword evidence="3" id="KW-0479">Metal-binding</keyword>
<evidence type="ECO:0000256" key="2">
    <source>
        <dbReference type="ARBA" id="ARBA00022670"/>
    </source>
</evidence>
<dbReference type="GO" id="GO:0006508">
    <property type="term" value="P:proteolysis"/>
    <property type="evidence" value="ECO:0007669"/>
    <property type="project" value="UniProtKB-KW"/>
</dbReference>
<name>A5CZE2_PELTS</name>
<protein>
    <submittedName>
        <fullName evidence="8">Hypothetical DNA repair proteins</fullName>
    </submittedName>
</protein>
<dbReference type="InterPro" id="IPR025657">
    <property type="entry name" value="RadC_JAB"/>
</dbReference>
<dbReference type="InterPro" id="IPR037518">
    <property type="entry name" value="MPN"/>
</dbReference>
<keyword evidence="6" id="KW-0482">Metalloprotease</keyword>
<proteinExistence type="inferred from homology"/>
<dbReference type="PROSITE" id="PS50249">
    <property type="entry name" value="MPN"/>
    <property type="match status" value="1"/>
</dbReference>
<dbReference type="PROSITE" id="PS01302">
    <property type="entry name" value="UPF0758"/>
    <property type="match status" value="1"/>
</dbReference>